<dbReference type="SMART" id="SM00415">
    <property type="entry name" value="HSF"/>
    <property type="match status" value="1"/>
</dbReference>
<evidence type="ECO:0000313" key="7">
    <source>
        <dbReference type="Proteomes" id="UP000636709"/>
    </source>
</evidence>
<dbReference type="GO" id="GO:0003700">
    <property type="term" value="F:DNA-binding transcription factor activity"/>
    <property type="evidence" value="ECO:0007669"/>
    <property type="project" value="InterPro"/>
</dbReference>
<feature type="domain" description="HSF-type DNA-binding" evidence="5">
    <location>
        <begin position="62"/>
        <end position="142"/>
    </location>
</feature>
<feature type="compositionally biased region" description="Polar residues" evidence="4">
    <location>
        <begin position="330"/>
        <end position="351"/>
    </location>
</feature>
<feature type="region of interest" description="Disordered" evidence="4">
    <location>
        <begin position="309"/>
        <end position="354"/>
    </location>
</feature>
<reference evidence="6" key="1">
    <citation type="submission" date="2020-07" db="EMBL/GenBank/DDBJ databases">
        <title>Genome sequence and genetic diversity analysis of an under-domesticated orphan crop, white fonio (Digitaria exilis).</title>
        <authorList>
            <person name="Bennetzen J.L."/>
            <person name="Chen S."/>
            <person name="Ma X."/>
            <person name="Wang X."/>
            <person name="Yssel A.E.J."/>
            <person name="Chaluvadi S.R."/>
            <person name="Johnson M."/>
            <person name="Gangashetty P."/>
            <person name="Hamidou F."/>
            <person name="Sanogo M.D."/>
            <person name="Zwaenepoel A."/>
            <person name="Wallace J."/>
            <person name="Van De Peer Y."/>
            <person name="Van Deynze A."/>
        </authorList>
    </citation>
    <scope>NUCLEOTIDE SEQUENCE</scope>
    <source>
        <tissue evidence="6">Leaves</tissue>
    </source>
</reference>
<dbReference type="EMBL" id="JACEFO010001730">
    <property type="protein sequence ID" value="KAF8715718.1"/>
    <property type="molecule type" value="Genomic_DNA"/>
</dbReference>
<keyword evidence="1" id="KW-0346">Stress response</keyword>
<feature type="compositionally biased region" description="Low complexity" evidence="4">
    <location>
        <begin position="391"/>
        <end position="406"/>
    </location>
</feature>
<name>A0A835EU11_9POAL</name>
<protein>
    <recommendedName>
        <fullName evidence="5">HSF-type DNA-binding domain-containing protein</fullName>
    </recommendedName>
</protein>
<proteinExistence type="predicted"/>
<feature type="coiled-coil region" evidence="3">
    <location>
        <begin position="163"/>
        <end position="190"/>
    </location>
</feature>
<keyword evidence="7" id="KW-1185">Reference proteome</keyword>
<evidence type="ECO:0000256" key="3">
    <source>
        <dbReference type="SAM" id="Coils"/>
    </source>
</evidence>
<evidence type="ECO:0000259" key="5">
    <source>
        <dbReference type="SMART" id="SM00415"/>
    </source>
</evidence>
<dbReference type="GO" id="GO:0034605">
    <property type="term" value="P:cellular response to heat"/>
    <property type="evidence" value="ECO:0007669"/>
    <property type="project" value="TreeGrafter"/>
</dbReference>
<dbReference type="GO" id="GO:0000978">
    <property type="term" value="F:RNA polymerase II cis-regulatory region sequence-specific DNA binding"/>
    <property type="evidence" value="ECO:0007669"/>
    <property type="project" value="TreeGrafter"/>
</dbReference>
<evidence type="ECO:0000256" key="1">
    <source>
        <dbReference type="ARBA" id="ARBA00023016"/>
    </source>
</evidence>
<keyword evidence="2" id="KW-0238">DNA-binding</keyword>
<evidence type="ECO:0000256" key="4">
    <source>
        <dbReference type="SAM" id="MobiDB-lite"/>
    </source>
</evidence>
<evidence type="ECO:0000256" key="2">
    <source>
        <dbReference type="ARBA" id="ARBA00023125"/>
    </source>
</evidence>
<dbReference type="Proteomes" id="UP000636709">
    <property type="component" value="Unassembled WGS sequence"/>
</dbReference>
<evidence type="ECO:0000313" key="6">
    <source>
        <dbReference type="EMBL" id="KAF8715718.1"/>
    </source>
</evidence>
<dbReference type="PANTHER" id="PTHR10015">
    <property type="entry name" value="HEAT SHOCK TRANSCRIPTION FACTOR"/>
    <property type="match status" value="1"/>
</dbReference>
<organism evidence="6 7">
    <name type="scientific">Digitaria exilis</name>
    <dbReference type="NCBI Taxonomy" id="1010633"/>
    <lineage>
        <taxon>Eukaryota</taxon>
        <taxon>Viridiplantae</taxon>
        <taxon>Streptophyta</taxon>
        <taxon>Embryophyta</taxon>
        <taxon>Tracheophyta</taxon>
        <taxon>Spermatophyta</taxon>
        <taxon>Magnoliopsida</taxon>
        <taxon>Liliopsida</taxon>
        <taxon>Poales</taxon>
        <taxon>Poaceae</taxon>
        <taxon>PACMAD clade</taxon>
        <taxon>Panicoideae</taxon>
        <taxon>Panicodae</taxon>
        <taxon>Paniceae</taxon>
        <taxon>Anthephorinae</taxon>
        <taxon>Digitaria</taxon>
    </lineage>
</organism>
<accession>A0A835EU11</accession>
<comment type="caution">
    <text evidence="6">The sequence shown here is derived from an EMBL/GenBank/DDBJ whole genome shotgun (WGS) entry which is preliminary data.</text>
</comment>
<dbReference type="PANTHER" id="PTHR10015:SF390">
    <property type="entry name" value="HEAT STRESS TRANSCRIPTION FACTOR A-4D"/>
    <property type="match status" value="1"/>
</dbReference>
<dbReference type="OrthoDB" id="60033at2759"/>
<dbReference type="InterPro" id="IPR000232">
    <property type="entry name" value="HSF_DNA-bd"/>
</dbReference>
<dbReference type="GO" id="GO:0005634">
    <property type="term" value="C:nucleus"/>
    <property type="evidence" value="ECO:0007669"/>
    <property type="project" value="TreeGrafter"/>
</dbReference>
<gene>
    <name evidence="6" type="ORF">HU200_026662</name>
</gene>
<feature type="region of interest" description="Disordered" evidence="4">
    <location>
        <begin position="381"/>
        <end position="414"/>
    </location>
</feature>
<dbReference type="GO" id="GO:0006357">
    <property type="term" value="P:regulation of transcription by RNA polymerase II"/>
    <property type="evidence" value="ECO:0007669"/>
    <property type="project" value="TreeGrafter"/>
</dbReference>
<sequence>MPVPRCSLDPGRWLEEGANSSVMPCRAASLLDTHNYRGRDGQHGLRSFGGCNESSAAKSHWSSDNSLVRESGGPLCSNPDDRSCSCHQSEEGVSLLGGREMLSCIFIFCNVGFRKIDPERWEFANEDFIRGHTHLLKNIHRRKPVHSHSLQTQVNGPLAESERRELEDEINRLKYEKSLLLADLQRQNQQQYGIYWQMQSLEHRLVQMEQRQRNIVASLCDILQRNGVVSGSVLETDHFSKKRRVPKIDFFVDEPAVEEQQVPFLQTVGSETANMSPIRLLNAEPFEKMELALVSLENFFQRANQGSAEDMYSGAAEPSPALTLGDMNSAPVNTNINQQSPPGTSPFSSTAGHAHLPSTLAESLGYAQSPVLTLADLSEDGHRTAEVDMNSESTTGDSSQDTTSETEGSHMPEKVNDVFWERFLTGEAESGRQHVDDKKVTEAKIDTDCSFLSHQNNVDQITEQMGQLDSAANGSDASWK</sequence>
<keyword evidence="3" id="KW-0175">Coiled coil</keyword>
<dbReference type="AlphaFoldDB" id="A0A835EU11"/>